<reference evidence="2 3" key="1">
    <citation type="journal article" date="2023" name="G3 (Bethesda)">
        <title>A high-quality reference genome for the fission yeast Schizosaccharomyces osmophilus.</title>
        <authorList>
            <person name="Jia G.S."/>
            <person name="Zhang W.C."/>
            <person name="Liang Y."/>
            <person name="Liu X.H."/>
            <person name="Rhind N."/>
            <person name="Pidoux A."/>
            <person name="Brysch-Herzberg M."/>
            <person name="Du L.L."/>
        </authorList>
    </citation>
    <scope>NUCLEOTIDE SEQUENCE [LARGE SCALE GENOMIC DNA]</scope>
    <source>
        <strain evidence="2 3">CBS 15793</strain>
    </source>
</reference>
<accession>A0AAF0AWA2</accession>
<dbReference type="AlphaFoldDB" id="A0AAF0AWA2"/>
<feature type="region of interest" description="Disordered" evidence="1">
    <location>
        <begin position="1"/>
        <end position="22"/>
    </location>
</feature>
<sequence length="60" mass="6713">MTERQQERGNVDGSGNPSVSRVAELKKESVFEIWHRGKTPNVGELGHRDRSSSFLCNNGK</sequence>
<feature type="compositionally biased region" description="Basic and acidic residues" evidence="1">
    <location>
        <begin position="1"/>
        <end position="10"/>
    </location>
</feature>
<proteinExistence type="predicted"/>
<dbReference type="KEGG" id="som:SOMG_03874"/>
<protein>
    <submittedName>
        <fullName evidence="2">Uncharacterized protein</fullName>
    </submittedName>
</protein>
<dbReference type="EMBL" id="CP115612">
    <property type="protein sequence ID" value="WBW73367.1"/>
    <property type="molecule type" value="Genomic_DNA"/>
</dbReference>
<evidence type="ECO:0000256" key="1">
    <source>
        <dbReference type="SAM" id="MobiDB-lite"/>
    </source>
</evidence>
<name>A0AAF0AWA2_9SCHI</name>
<feature type="region of interest" description="Disordered" evidence="1">
    <location>
        <begin position="39"/>
        <end position="60"/>
    </location>
</feature>
<dbReference type="Proteomes" id="UP001212411">
    <property type="component" value="Chromosome 2"/>
</dbReference>
<keyword evidence="3" id="KW-1185">Reference proteome</keyword>
<dbReference type="RefSeq" id="XP_056037610.1">
    <property type="nucleotide sequence ID" value="XM_056182661.1"/>
</dbReference>
<dbReference type="GeneID" id="80877350"/>
<gene>
    <name evidence="2" type="ORF">SOMG_03874</name>
</gene>
<evidence type="ECO:0000313" key="2">
    <source>
        <dbReference type="EMBL" id="WBW73367.1"/>
    </source>
</evidence>
<organism evidence="2 3">
    <name type="scientific">Schizosaccharomyces osmophilus</name>
    <dbReference type="NCBI Taxonomy" id="2545709"/>
    <lineage>
        <taxon>Eukaryota</taxon>
        <taxon>Fungi</taxon>
        <taxon>Dikarya</taxon>
        <taxon>Ascomycota</taxon>
        <taxon>Taphrinomycotina</taxon>
        <taxon>Schizosaccharomycetes</taxon>
        <taxon>Schizosaccharomycetales</taxon>
        <taxon>Schizosaccharomycetaceae</taxon>
        <taxon>Schizosaccharomyces</taxon>
    </lineage>
</organism>
<evidence type="ECO:0000313" key="3">
    <source>
        <dbReference type="Proteomes" id="UP001212411"/>
    </source>
</evidence>